<proteinExistence type="inferred from homology"/>
<keyword evidence="5" id="KW-0547">Nucleotide-binding</keyword>
<keyword evidence="6 12" id="KW-0418">Kinase</keyword>
<evidence type="ECO:0000256" key="4">
    <source>
        <dbReference type="ARBA" id="ARBA00022723"/>
    </source>
</evidence>
<dbReference type="eggNOG" id="COG1469">
    <property type="taxonomic scope" value="Bacteria"/>
</dbReference>
<gene>
    <name evidence="12" type="ORF">HMPREF1705_04260</name>
</gene>
<dbReference type="GO" id="GO:0046656">
    <property type="term" value="P:folic acid biosynthetic process"/>
    <property type="evidence" value="ECO:0007669"/>
    <property type="project" value="UniProtKB-KW"/>
</dbReference>
<dbReference type="GO" id="GO:0003934">
    <property type="term" value="F:GTP cyclohydrolase I activity"/>
    <property type="evidence" value="ECO:0007669"/>
    <property type="project" value="InterPro"/>
</dbReference>
<dbReference type="SUPFAM" id="SSF55083">
    <property type="entry name" value="6-hydroxymethyl-7,8-dihydropterin pyrophosphokinase, HPPK"/>
    <property type="match status" value="1"/>
</dbReference>
<dbReference type="Gene3D" id="3.10.270.10">
    <property type="entry name" value="Urate Oxidase"/>
    <property type="match status" value="1"/>
</dbReference>
<name>A0A0T5X9G4_9BACT</name>
<dbReference type="NCBIfam" id="TIGR00294">
    <property type="entry name" value="GTP cyclohydrolase MptA"/>
    <property type="match status" value="1"/>
</dbReference>
<evidence type="ECO:0000256" key="3">
    <source>
        <dbReference type="ARBA" id="ARBA00022679"/>
    </source>
</evidence>
<dbReference type="Pfam" id="PF01288">
    <property type="entry name" value="HPPK"/>
    <property type="match status" value="1"/>
</dbReference>
<feature type="domain" description="7,8-dihydro-6-hydroxymethylpterin-pyrophosphokinase" evidence="11">
    <location>
        <begin position="92"/>
        <end position="103"/>
    </location>
</feature>
<evidence type="ECO:0000256" key="1">
    <source>
        <dbReference type="ARBA" id="ARBA00005051"/>
    </source>
</evidence>
<keyword evidence="4" id="KW-0479">Metal-binding</keyword>
<dbReference type="InterPro" id="IPR022840">
    <property type="entry name" value="GTP_cyclohydrolase_MptA"/>
</dbReference>
<evidence type="ECO:0000256" key="5">
    <source>
        <dbReference type="ARBA" id="ARBA00022741"/>
    </source>
</evidence>
<keyword evidence="3" id="KW-0808">Transferase</keyword>
<evidence type="ECO:0000259" key="11">
    <source>
        <dbReference type="PROSITE" id="PS00794"/>
    </source>
</evidence>
<dbReference type="eggNOG" id="COG0801">
    <property type="taxonomic scope" value="Bacteria"/>
</dbReference>
<dbReference type="GO" id="GO:0046654">
    <property type="term" value="P:tetrahydrofolate biosynthetic process"/>
    <property type="evidence" value="ECO:0007669"/>
    <property type="project" value="UniProtKB-UniPathway"/>
</dbReference>
<comment type="caution">
    <text evidence="12">The sequence shown here is derived from an EMBL/GenBank/DDBJ whole genome shotgun (WGS) entry which is preliminary data.</text>
</comment>
<dbReference type="RefSeq" id="WP_009202347.1">
    <property type="nucleotide sequence ID" value="NZ_ACJX03000001.1"/>
</dbReference>
<evidence type="ECO:0000256" key="9">
    <source>
        <dbReference type="ARBA" id="ARBA00022909"/>
    </source>
</evidence>
<dbReference type="AlphaFoldDB" id="A0A0T5X9G4"/>
<dbReference type="HAMAP" id="MF_01527_A">
    <property type="entry name" value="GTP_cyclohydrol_A"/>
    <property type="match status" value="1"/>
</dbReference>
<comment type="pathway">
    <text evidence="1">Cofactor biosynthesis; tetrahydrofolate biosynthesis; 2-amino-4-hydroxy-6-hydroxymethyl-7,8-dihydropteridine diphosphate from 7,8-dihydroneopterin triphosphate: step 4/4.</text>
</comment>
<sequence length="488" mass="55246">MNLQEQRHVAFILLGANLGDRQSNILQALQYIQVRAKVERVSSFYETEPLDGSDQPKYLNMACQITTDDSPKDLLAFLKWIERRMGRTFAERNAPRPIDIDLLFYDDLIIKESDIWIPHPRMQERAFTLIPLAEIAPDYVHPLTNETIKDMSQKIDASTVKKVDRSLKFKLESDIQGGRPSINVGLSRVGITNLNRVIRLGVKGKAELFYATLDFFAYLDPYKAGVHMSRFTDVLEGIVEEISLEPSPDIESLAERLALQVVQSQRAKKAEVRIKAKYPMERVTPISAKKTEELFTFIGIASTDGKMSRRVIGVEVEGMTACPCAQDMMASHSRMLLKEAGYTSEEAAKIVSLIPMATHNQRARGTLLVGSDMSVRAEHLVHIIEASMSSETYELLKRPDEFFVVNKAHQNARFAEDVVRHMLLNLVEVYPDLPDDTFVLAREESLESIHQHNAFAERSGLLGDIRGEIRLKDDILCSSVTLEEWLKL</sequence>
<evidence type="ECO:0000313" key="12">
    <source>
        <dbReference type="EMBL" id="KRT35001.1"/>
    </source>
</evidence>
<keyword evidence="8" id="KW-0067">ATP-binding</keyword>
<dbReference type="UniPathway" id="UPA00077">
    <property type="reaction ID" value="UER00155"/>
</dbReference>
<dbReference type="EC" id="2.7.6.3" evidence="2"/>
<keyword evidence="7" id="KW-0378">Hydrolase</keyword>
<dbReference type="GO" id="GO:0005524">
    <property type="term" value="F:ATP binding"/>
    <property type="evidence" value="ECO:0007669"/>
    <property type="project" value="UniProtKB-KW"/>
</dbReference>
<dbReference type="Gene3D" id="3.30.70.560">
    <property type="entry name" value="7,8-Dihydro-6-hydroxymethylpterin-pyrophosphokinase HPPK"/>
    <property type="match status" value="1"/>
</dbReference>
<evidence type="ECO:0000256" key="8">
    <source>
        <dbReference type="ARBA" id="ARBA00022840"/>
    </source>
</evidence>
<keyword evidence="9" id="KW-0289">Folate biosynthesis</keyword>
<dbReference type="GO" id="GO:0046872">
    <property type="term" value="F:metal ion binding"/>
    <property type="evidence" value="ECO:0007669"/>
    <property type="project" value="UniProtKB-KW"/>
</dbReference>
<dbReference type="InterPro" id="IPR003801">
    <property type="entry name" value="GTP_cyclohydrolase_FolE2/MptA"/>
</dbReference>
<dbReference type="EMBL" id="ACJX03000001">
    <property type="protein sequence ID" value="KRT35001.1"/>
    <property type="molecule type" value="Genomic_DNA"/>
</dbReference>
<dbReference type="GO" id="GO:0016301">
    <property type="term" value="F:kinase activity"/>
    <property type="evidence" value="ECO:0007669"/>
    <property type="project" value="UniProtKB-KW"/>
</dbReference>
<protein>
    <recommendedName>
        <fullName evidence="2">2-amino-4-hydroxy-6-hydroxymethyldihydropteridine diphosphokinase</fullName>
        <ecNumber evidence="2">2.7.6.3</ecNumber>
    </recommendedName>
</protein>
<evidence type="ECO:0000313" key="13">
    <source>
        <dbReference type="Proteomes" id="UP000005273"/>
    </source>
</evidence>
<evidence type="ECO:0000256" key="7">
    <source>
        <dbReference type="ARBA" id="ARBA00022801"/>
    </source>
</evidence>
<dbReference type="CDD" id="cd00483">
    <property type="entry name" value="HPPK"/>
    <property type="match status" value="1"/>
</dbReference>
<keyword evidence="13" id="KW-1185">Reference proteome</keyword>
<dbReference type="PANTHER" id="PTHR36445">
    <property type="entry name" value="GTP CYCLOHYDROLASE MPTA"/>
    <property type="match status" value="1"/>
</dbReference>
<dbReference type="PANTHER" id="PTHR36445:SF1">
    <property type="entry name" value="GTP CYCLOHYDROLASE MPTA"/>
    <property type="match status" value="1"/>
</dbReference>
<dbReference type="GO" id="GO:0003848">
    <property type="term" value="F:2-amino-4-hydroxy-6-hydroxymethyldihydropteridine diphosphokinase activity"/>
    <property type="evidence" value="ECO:0007669"/>
    <property type="project" value="UniProtKB-EC"/>
</dbReference>
<dbReference type="Pfam" id="PF02649">
    <property type="entry name" value="GCHY-1"/>
    <property type="match status" value="1"/>
</dbReference>
<reference evidence="13" key="1">
    <citation type="submission" date="2012-09" db="EMBL/GenBank/DDBJ databases">
        <authorList>
            <person name="Weinstock G."/>
            <person name="Sodergren E."/>
            <person name="Clifton S."/>
            <person name="Fulton L."/>
            <person name="Fulton B."/>
            <person name="Courtney L."/>
            <person name="Fronick C."/>
            <person name="Harrison M."/>
            <person name="Strong C."/>
            <person name="Farmer C."/>
            <person name="Delehaunty K."/>
            <person name="Markovic C."/>
            <person name="Hall O."/>
            <person name="Minx P."/>
            <person name="Tomlinson C."/>
            <person name="Mitreva M."/>
            <person name="Nelson J."/>
            <person name="Hou S."/>
            <person name="Wollam A."/>
            <person name="Pepin K.H."/>
            <person name="Johnson M."/>
            <person name="Bhonagiri V."/>
            <person name="Nash W.E."/>
            <person name="Suruliraj S."/>
            <person name="Warren W."/>
            <person name="Chinwalla A."/>
            <person name="Mardis E.R."/>
            <person name="Wilson R.K."/>
        </authorList>
    </citation>
    <scope>NUCLEOTIDE SEQUENCE [LARGE SCALE GENOMIC DNA]</scope>
    <source>
        <strain evidence="13">OS1</strain>
    </source>
</reference>
<dbReference type="NCBIfam" id="TIGR01498">
    <property type="entry name" value="folK"/>
    <property type="match status" value="1"/>
</dbReference>
<dbReference type="PROSITE" id="PS00794">
    <property type="entry name" value="HPPK"/>
    <property type="match status" value="1"/>
</dbReference>
<evidence type="ECO:0000256" key="6">
    <source>
        <dbReference type="ARBA" id="ARBA00022777"/>
    </source>
</evidence>
<dbReference type="Proteomes" id="UP000005273">
    <property type="component" value="Unassembled WGS sequence"/>
</dbReference>
<accession>A0A0T5X9G4</accession>
<dbReference type="STRING" id="592015.HMPREF1705_04260"/>
<dbReference type="OrthoDB" id="9808041at2"/>
<evidence type="ECO:0000256" key="2">
    <source>
        <dbReference type="ARBA" id="ARBA00013253"/>
    </source>
</evidence>
<keyword evidence="10" id="KW-0408">Iron</keyword>
<evidence type="ECO:0000256" key="10">
    <source>
        <dbReference type="ARBA" id="ARBA00023004"/>
    </source>
</evidence>
<dbReference type="InterPro" id="IPR035907">
    <property type="entry name" value="Hppk_sf"/>
</dbReference>
<organism evidence="12 13">
    <name type="scientific">Acetomicrobium hydrogeniformans ATCC BAA-1850</name>
    <dbReference type="NCBI Taxonomy" id="592015"/>
    <lineage>
        <taxon>Bacteria</taxon>
        <taxon>Thermotogati</taxon>
        <taxon>Synergistota</taxon>
        <taxon>Synergistia</taxon>
        <taxon>Synergistales</taxon>
        <taxon>Acetomicrobiaceae</taxon>
        <taxon>Acetomicrobium</taxon>
    </lineage>
</organism>
<dbReference type="InterPro" id="IPR000550">
    <property type="entry name" value="Hppk"/>
</dbReference>